<dbReference type="EMBL" id="JAAMRD010000009">
    <property type="protein sequence ID" value="MBA1305295.1"/>
    <property type="molecule type" value="Genomic_DNA"/>
</dbReference>
<dbReference type="GO" id="GO:0004029">
    <property type="term" value="F:aldehyde dehydrogenase (NAD+) activity"/>
    <property type="evidence" value="ECO:0007669"/>
    <property type="project" value="TreeGrafter"/>
</dbReference>
<reference evidence="2" key="1">
    <citation type="submission" date="2020-02" db="EMBL/GenBank/DDBJ databases">
        <title>Synteny-based analysis reveals conserved mechanism for high triclosan tolerance in Pseudomonas, as well as instances of horizontal transfer.</title>
        <authorList>
            <person name="Mcfarland A.G."/>
            <person name="Bertucci H.K."/>
            <person name="Litmann E."/>
            <person name="Shen J."/>
            <person name="Huttenhower C."/>
            <person name="Hartmann E.M."/>
        </authorList>
    </citation>
    <scope>NUCLEOTIDE SEQUENCE</scope>
    <source>
        <strain evidence="2">109A1</strain>
    </source>
</reference>
<accession>A0AA40RTT9</accession>
<sequence length="318" mass="33986">MQILLTGANGFVGKALLESFCREGHQVVAAARQPIASVEGARYLAIRDMNDTHAWRRVAHGIDAVVHTAARVHIMRGSGDDLALYRQVNVSGTLTVARVAAAAGVKRFVFISSIKVNGEGTPPGRPFLADDTPGPTDAYGVSKLEAEQALTKLASATGMEVVIVRPPLIYGPGGKGNFSALAKLVEAGIPLPLGAVKNKRSFVGIDNLVSLITRCIEHPAAANRVFLATDGEDLSTAELLKKLAVARGRPCRLISVPAGLLHIGATLVGKKALAHRLLGSLQADITKTRELLDWDPPYTVDQGLRRCFETRMPKREQQ</sequence>
<dbReference type="RefSeq" id="WP_181121161.1">
    <property type="nucleotide sequence ID" value="NZ_JAAMRD010000009.1"/>
</dbReference>
<protein>
    <submittedName>
        <fullName evidence="2">SDR family oxidoreductase</fullName>
    </submittedName>
</protein>
<evidence type="ECO:0000313" key="3">
    <source>
        <dbReference type="Proteomes" id="UP001138621"/>
    </source>
</evidence>
<dbReference type="Proteomes" id="UP001138621">
    <property type="component" value="Unassembled WGS sequence"/>
</dbReference>
<evidence type="ECO:0000313" key="2">
    <source>
        <dbReference type="EMBL" id="MBA1305295.1"/>
    </source>
</evidence>
<dbReference type="SUPFAM" id="SSF51735">
    <property type="entry name" value="NAD(P)-binding Rossmann-fold domains"/>
    <property type="match status" value="1"/>
</dbReference>
<dbReference type="CDD" id="cd05232">
    <property type="entry name" value="UDP_G4E_4_SDR_e"/>
    <property type="match status" value="1"/>
</dbReference>
<feature type="domain" description="NAD-dependent epimerase/dehydratase" evidence="1">
    <location>
        <begin position="3"/>
        <end position="222"/>
    </location>
</feature>
<dbReference type="Pfam" id="PF01370">
    <property type="entry name" value="Epimerase"/>
    <property type="match status" value="1"/>
</dbReference>
<dbReference type="InterPro" id="IPR001509">
    <property type="entry name" value="Epimerase_deHydtase"/>
</dbReference>
<gene>
    <name evidence="2" type="ORF">G7024_12865</name>
</gene>
<proteinExistence type="predicted"/>
<organism evidence="2 3">
    <name type="scientific">Stutzerimonas stutzeri</name>
    <name type="common">Pseudomonas stutzeri</name>
    <dbReference type="NCBI Taxonomy" id="316"/>
    <lineage>
        <taxon>Bacteria</taxon>
        <taxon>Pseudomonadati</taxon>
        <taxon>Pseudomonadota</taxon>
        <taxon>Gammaproteobacteria</taxon>
        <taxon>Pseudomonadales</taxon>
        <taxon>Pseudomonadaceae</taxon>
        <taxon>Stutzerimonas</taxon>
    </lineage>
</organism>
<dbReference type="PANTHER" id="PTHR48079">
    <property type="entry name" value="PROTEIN YEEZ"/>
    <property type="match status" value="1"/>
</dbReference>
<comment type="caution">
    <text evidence="2">The sequence shown here is derived from an EMBL/GenBank/DDBJ whole genome shotgun (WGS) entry which is preliminary data.</text>
</comment>
<dbReference type="Gene3D" id="3.40.50.720">
    <property type="entry name" value="NAD(P)-binding Rossmann-like Domain"/>
    <property type="match status" value="1"/>
</dbReference>
<dbReference type="PANTHER" id="PTHR48079:SF6">
    <property type="entry name" value="NAD(P)-BINDING DOMAIN-CONTAINING PROTEIN-RELATED"/>
    <property type="match status" value="1"/>
</dbReference>
<name>A0AA40RTT9_STUST</name>
<dbReference type="InterPro" id="IPR036291">
    <property type="entry name" value="NAD(P)-bd_dom_sf"/>
</dbReference>
<evidence type="ECO:0000259" key="1">
    <source>
        <dbReference type="Pfam" id="PF01370"/>
    </source>
</evidence>
<dbReference type="AlphaFoldDB" id="A0AA40RTT9"/>
<dbReference type="GO" id="GO:0005737">
    <property type="term" value="C:cytoplasm"/>
    <property type="evidence" value="ECO:0007669"/>
    <property type="project" value="TreeGrafter"/>
</dbReference>
<dbReference type="InterPro" id="IPR051783">
    <property type="entry name" value="NAD(P)-dependent_oxidoreduct"/>
</dbReference>